<name>A0A0H2QXJ8_9AGAM</name>
<gene>
    <name evidence="2" type="ORF">SCHPADRAFT_1003402</name>
</gene>
<evidence type="ECO:0000313" key="2">
    <source>
        <dbReference type="EMBL" id="KLO04084.1"/>
    </source>
</evidence>
<protein>
    <submittedName>
        <fullName evidence="2">Uncharacterized protein</fullName>
    </submittedName>
</protein>
<reference evidence="2 3" key="1">
    <citation type="submission" date="2015-04" db="EMBL/GenBank/DDBJ databases">
        <title>Complete genome sequence of Schizopora paradoxa KUC8140, a cosmopolitan wood degrader in East Asia.</title>
        <authorList>
            <consortium name="DOE Joint Genome Institute"/>
            <person name="Min B."/>
            <person name="Park H."/>
            <person name="Jang Y."/>
            <person name="Kim J.-J."/>
            <person name="Kim K.H."/>
            <person name="Pangilinan J."/>
            <person name="Lipzen A."/>
            <person name="Riley R."/>
            <person name="Grigoriev I.V."/>
            <person name="Spatafora J.W."/>
            <person name="Choi I.-G."/>
        </authorList>
    </citation>
    <scope>NUCLEOTIDE SEQUENCE [LARGE SCALE GENOMIC DNA]</scope>
    <source>
        <strain evidence="2 3">KUC8140</strain>
    </source>
</reference>
<dbReference type="EMBL" id="KQ086720">
    <property type="protein sequence ID" value="KLO04084.1"/>
    <property type="molecule type" value="Genomic_DNA"/>
</dbReference>
<organism evidence="2 3">
    <name type="scientific">Schizopora paradoxa</name>
    <dbReference type="NCBI Taxonomy" id="27342"/>
    <lineage>
        <taxon>Eukaryota</taxon>
        <taxon>Fungi</taxon>
        <taxon>Dikarya</taxon>
        <taxon>Basidiomycota</taxon>
        <taxon>Agaricomycotina</taxon>
        <taxon>Agaricomycetes</taxon>
        <taxon>Hymenochaetales</taxon>
        <taxon>Schizoporaceae</taxon>
        <taxon>Schizopora</taxon>
    </lineage>
</organism>
<evidence type="ECO:0000313" key="3">
    <source>
        <dbReference type="Proteomes" id="UP000053477"/>
    </source>
</evidence>
<feature type="compositionally biased region" description="Basic residues" evidence="1">
    <location>
        <begin position="163"/>
        <end position="174"/>
    </location>
</feature>
<accession>A0A0H2QXJ8</accession>
<evidence type="ECO:0000256" key="1">
    <source>
        <dbReference type="SAM" id="MobiDB-lite"/>
    </source>
</evidence>
<dbReference type="Proteomes" id="UP000053477">
    <property type="component" value="Unassembled WGS sequence"/>
</dbReference>
<feature type="region of interest" description="Disordered" evidence="1">
    <location>
        <begin position="154"/>
        <end position="177"/>
    </location>
</feature>
<dbReference type="AlphaFoldDB" id="A0A0H2QXJ8"/>
<dbReference type="InParanoid" id="A0A0H2QXJ8"/>
<sequence>MWYGAVRMALGVRLEEVRRMTTASEETAMARRGTMPMPTNTALTTAISSSTQPSLAGRRSIPSTCVDEYELLLNARKSGALPLSFCTVEVWRVLHGDATRTNSSTLWAVGCDADVARGTSIRPYNVWEGLVMCSLWTWCSADEEMWRRATWSENDDDGEAQHHHNSRTTHHRHLQLAGRRSIPSTYIGDISCVRSSELSKFESIRLPAFDDTSRLRLGRTWLRVGDEGGAKLFEAPTHHLQHTSTDTDANPARGTSIRTVDVLEATGTSMDGGLWKKNGGGRCVKDFDLHSSMRISARERSSCALDTYRCRVWTHPALRSCLYAAQRATPTTLLHTQRRNAISSNSYNTLRLVLSTSSVSSTHT</sequence>
<keyword evidence="3" id="KW-1185">Reference proteome</keyword>
<proteinExistence type="predicted"/>